<accession>A0ACC2BVU3</accession>
<sequence length="347" mass="40678">MLSRMIWAKPSVPHQIILTEFAVPPIQLSAIFQLILYIQRVMLLSTDEQRYIQMALASSRHLYDQGHRLSWFSQASQLLDTLGISITDLPSGTHEYIRRFLYRGYLRRTWQGQLEVKPDYYRTHFLELDTAGLPVLPHYPTSGLSHGLRFLLGQFRVSSHQLAIETGRFQCTPREERICQLCSLAMVESEEHFLFTCPVYYEIRGRYHCLFRQTHVTLRSLISYEDPRCVALMLREMSLLRQDLCQAVQHTYPVTQSQITSFFSRRRSRSDVDMTDSDCDDIPRPRTQRRRTTQPQATMRVTRPTRPPRQRHTTYAHTHRRRQHVPALTDVTARITSFYSISTALTS</sequence>
<dbReference type="Proteomes" id="UP001162992">
    <property type="component" value="Chromosome 13"/>
</dbReference>
<organism evidence="1 2">
    <name type="scientific">Diphasiastrum complanatum</name>
    <name type="common">Issler's clubmoss</name>
    <name type="synonym">Lycopodium complanatum</name>
    <dbReference type="NCBI Taxonomy" id="34168"/>
    <lineage>
        <taxon>Eukaryota</taxon>
        <taxon>Viridiplantae</taxon>
        <taxon>Streptophyta</taxon>
        <taxon>Embryophyta</taxon>
        <taxon>Tracheophyta</taxon>
        <taxon>Lycopodiopsida</taxon>
        <taxon>Lycopodiales</taxon>
        <taxon>Lycopodiaceae</taxon>
        <taxon>Lycopodioideae</taxon>
        <taxon>Diphasiastrum</taxon>
    </lineage>
</organism>
<protein>
    <submittedName>
        <fullName evidence="1">Uncharacterized protein</fullName>
    </submittedName>
</protein>
<dbReference type="EMBL" id="CM055104">
    <property type="protein sequence ID" value="KAJ7533866.1"/>
    <property type="molecule type" value="Genomic_DNA"/>
</dbReference>
<keyword evidence="2" id="KW-1185">Reference proteome</keyword>
<name>A0ACC2BVU3_DIPCM</name>
<evidence type="ECO:0000313" key="2">
    <source>
        <dbReference type="Proteomes" id="UP001162992"/>
    </source>
</evidence>
<comment type="caution">
    <text evidence="1">The sequence shown here is derived from an EMBL/GenBank/DDBJ whole genome shotgun (WGS) entry which is preliminary data.</text>
</comment>
<evidence type="ECO:0000313" key="1">
    <source>
        <dbReference type="EMBL" id="KAJ7533866.1"/>
    </source>
</evidence>
<reference evidence="2" key="1">
    <citation type="journal article" date="2024" name="Proc. Natl. Acad. Sci. U.S.A.">
        <title>Extraordinary preservation of gene collinearity over three hundred million years revealed in homosporous lycophytes.</title>
        <authorList>
            <person name="Li C."/>
            <person name="Wickell D."/>
            <person name="Kuo L.Y."/>
            <person name="Chen X."/>
            <person name="Nie B."/>
            <person name="Liao X."/>
            <person name="Peng D."/>
            <person name="Ji J."/>
            <person name="Jenkins J."/>
            <person name="Williams M."/>
            <person name="Shu S."/>
            <person name="Plott C."/>
            <person name="Barry K."/>
            <person name="Rajasekar S."/>
            <person name="Grimwood J."/>
            <person name="Han X."/>
            <person name="Sun S."/>
            <person name="Hou Z."/>
            <person name="He W."/>
            <person name="Dai G."/>
            <person name="Sun C."/>
            <person name="Schmutz J."/>
            <person name="Leebens-Mack J.H."/>
            <person name="Li F.W."/>
            <person name="Wang L."/>
        </authorList>
    </citation>
    <scope>NUCLEOTIDE SEQUENCE [LARGE SCALE GENOMIC DNA]</scope>
    <source>
        <strain evidence="2">cv. PW_Plant_1</strain>
    </source>
</reference>
<gene>
    <name evidence="1" type="ORF">O6H91_13G068200</name>
</gene>
<proteinExistence type="predicted"/>